<protein>
    <recommendedName>
        <fullName evidence="1">Antitoxin VbhA domain-containing protein</fullName>
    </recommendedName>
</protein>
<name>A0AAW9SSR6_CORAY</name>
<dbReference type="AlphaFoldDB" id="A0AAW9SSR6"/>
<comment type="caution">
    <text evidence="2">The sequence shown here is derived from an EMBL/GenBank/DDBJ whole genome shotgun (WGS) entry which is preliminary data.</text>
</comment>
<proteinExistence type="predicted"/>
<dbReference type="InterPro" id="IPR041535">
    <property type="entry name" value="VbhA"/>
</dbReference>
<evidence type="ECO:0000313" key="2">
    <source>
        <dbReference type="EMBL" id="MEO3716043.1"/>
    </source>
</evidence>
<accession>A0AAW9SSR6</accession>
<dbReference type="Pfam" id="PF18495">
    <property type="entry name" value="VbhA"/>
    <property type="match status" value="1"/>
</dbReference>
<dbReference type="Gene3D" id="1.10.8.1050">
    <property type="entry name" value="Antitoxin VbhA-like"/>
    <property type="match status" value="1"/>
</dbReference>
<dbReference type="RefSeq" id="WP_187401018.1">
    <property type="nucleotide sequence ID" value="NZ_JASOOY020000001.1"/>
</dbReference>
<evidence type="ECO:0000313" key="3">
    <source>
        <dbReference type="Proteomes" id="UP001223646"/>
    </source>
</evidence>
<gene>
    <name evidence="2" type="ORF">QP460_000340</name>
</gene>
<dbReference type="Proteomes" id="UP001223646">
    <property type="component" value="Unassembled WGS sequence"/>
</dbReference>
<dbReference type="InterPro" id="IPR043038">
    <property type="entry name" value="VbhA_sf"/>
</dbReference>
<organism evidence="2 3">
    <name type="scientific">Corynebacterium amycolatum</name>
    <dbReference type="NCBI Taxonomy" id="43765"/>
    <lineage>
        <taxon>Bacteria</taxon>
        <taxon>Bacillati</taxon>
        <taxon>Actinomycetota</taxon>
        <taxon>Actinomycetes</taxon>
        <taxon>Mycobacteriales</taxon>
        <taxon>Corynebacteriaceae</taxon>
        <taxon>Corynebacterium</taxon>
    </lineage>
</organism>
<dbReference type="EMBL" id="JASOOY020000001">
    <property type="protein sequence ID" value="MEO3716043.1"/>
    <property type="molecule type" value="Genomic_DNA"/>
</dbReference>
<sequence length="57" mass="6359">MDRNERKVRNAVASTQAEGVHLDEEDIKAAYRLARGQSTAADEIRKLGFIPNEDSSQ</sequence>
<reference evidence="2" key="2">
    <citation type="submission" date="2024-05" db="EMBL/GenBank/DDBJ databases">
        <authorList>
            <person name="Wolfe A."/>
        </authorList>
    </citation>
    <scope>NUCLEOTIDE SEQUENCE</scope>
    <source>
        <strain evidence="2">UMB1064</strain>
    </source>
</reference>
<reference evidence="2" key="1">
    <citation type="submission" date="2023-05" db="EMBL/GenBank/DDBJ databases">
        <authorList>
            <person name="Du J."/>
        </authorList>
    </citation>
    <scope>NUCLEOTIDE SEQUENCE</scope>
    <source>
        <strain evidence="2">UMB1064</strain>
    </source>
</reference>
<feature type="domain" description="Antitoxin VbhA" evidence="1">
    <location>
        <begin position="6"/>
        <end position="45"/>
    </location>
</feature>
<evidence type="ECO:0000259" key="1">
    <source>
        <dbReference type="Pfam" id="PF18495"/>
    </source>
</evidence>